<dbReference type="GO" id="GO:0017134">
    <property type="term" value="F:fibroblast growth factor binding"/>
    <property type="evidence" value="ECO:0007669"/>
    <property type="project" value="TreeGrafter"/>
</dbReference>
<sequence length="1080" mass="124031">MNSLLKIDICLLTLISIACSASVQKLDELHSKCPELFKLCRRSEAPDELFVLKCLYALDPNVQSQFEDDCQHALWSYINRIIDNDKVKEGLSDACPNLNQLNCDDKPNSAPGSYLKCLISKKDEIYNSKCVEQIKYYENAAFYDNDWIDSFLMHCKDDIDSLRCGRMDIKSASPTNTITCLQDNIGKVKDDCRREVFHLAEIQADNIKLDHQLYMDCAEDYNKYCTQFLPGTGKIFKCLMQHRHEKLTVKCFNRLQKRQRLISQDYRISKGLMRACRDDIKKTHCRKQTSDDREIRLAQILVCLQNVVHNGTKIERECEIEMDEHRKMLMEDFHLSPEIVTGCAKEIHDFCDGLEFGGKTIHCLMDQARLKHKKRISAVCERALEDLVKETVVGEDWRVDPVLHDACDPVVRVVCRDSRGGNARVFSCLMDNIGADHMTEDCEDALMQIQYFVARNFKLDPQLYKACHEDATRLCHATRDWDNNSVEPGPDNAPLVLPCLYRYMYHPTENMQLKTVCADQIRRVMRQRAISVDLLPEVEEVCLDDLSYHCFDKTAKGEEMQCLQKNLLDLQEKCKNAIINYTEVEAQNVGLNPFISKYCKKAMETHCSSELKHDDGEMMECLITHKNDPDVKANAKCRVSIEHFQIISLKDYRFSYKFKVACKNYAVRYCHTAKTKADVIACLSEKVRNDTIKGLKSDIHKECRQQIKAQLFQQRENIIFNPKLKEACADDIKEHCSDVEQGSSQVLECLQFSSAKLGEACQKEVFKIKRQELTDNSIDYALIKTCEGSIQQFCSNDRKEQVLDCLKKHKDDVGFDKDCRLIVLHRMIEQHSDYRLNPRLQDHCKLDINKFCHETIIRTKPDQELNGEVIKCLKMAFKRSKLTGLCEKEMVIILREQALDVQLNPLLKAVCKNELETICKNDDENNAGSTEECLKNALLNHKIPSAACQVEVANMIEESQADIQVDPLLQQTCSVDLLKYCSQIAQGEGRHIKCLKSILNDKPNQLEVECRNMLKGRLEMFKNAAVIVPLADLTGLYNQVALSPSKHYFMLVALTAIGSFFVVGLFCGRVTKRHLLSKNK</sequence>
<dbReference type="AlphaFoldDB" id="A0A1Y1M578"/>
<feature type="repeat" description="Cys-rich GLG1" evidence="8">
    <location>
        <begin position="313"/>
        <end position="372"/>
    </location>
</feature>
<dbReference type="InterPro" id="IPR017873">
    <property type="entry name" value="Cys-rich_GLG1_repeat_euk"/>
</dbReference>
<dbReference type="InParanoid" id="A0A1Y1M578"/>
<evidence type="ECO:0000313" key="12">
    <source>
        <dbReference type="EMBL" id="JAV80979.1"/>
    </source>
</evidence>
<reference evidence="13" key="3">
    <citation type="submission" date="2019-08" db="EMBL/GenBank/DDBJ databases">
        <authorList>
            <consortium name="Photinus pyralis genome working group"/>
            <person name="Fallon T.R."/>
            <person name="Sander Lower S.E."/>
            <person name="Weng J.-K."/>
        </authorList>
    </citation>
    <scope>NUCLEOTIDE SEQUENCE</scope>
    <source>
        <strain evidence="13">1611_PpyrPB1</strain>
        <tissue evidence="13">Whole body</tissue>
    </source>
</reference>
<evidence type="ECO:0000256" key="9">
    <source>
        <dbReference type="SAM" id="Coils"/>
    </source>
</evidence>
<protein>
    <recommendedName>
        <fullName evidence="15">Golgi apparatus protein 1</fullName>
    </recommendedName>
</protein>
<dbReference type="Proteomes" id="UP000327044">
    <property type="component" value="Unassembled WGS sequence"/>
</dbReference>
<feature type="repeat" description="Cys-rich GLG1" evidence="8">
    <location>
        <begin position="569"/>
        <end position="630"/>
    </location>
</feature>
<feature type="chain" id="PRO_5036029860" description="Golgi apparatus protein 1" evidence="11">
    <location>
        <begin position="21"/>
        <end position="1080"/>
    </location>
</feature>
<dbReference type="EMBL" id="VVIM01000006">
    <property type="protein sequence ID" value="KAB0798641.1"/>
    <property type="molecule type" value="Genomic_DNA"/>
</dbReference>
<proteinExistence type="predicted"/>
<dbReference type="Pfam" id="PF00839">
    <property type="entry name" value="Cys_rich_FGFR"/>
    <property type="match status" value="13"/>
</dbReference>
<evidence type="ECO:0000256" key="8">
    <source>
        <dbReference type="PROSITE-ProRule" id="PRU00622"/>
    </source>
</evidence>
<feature type="repeat" description="Cys-rich GLG1" evidence="8">
    <location>
        <begin position="187"/>
        <end position="247"/>
    </location>
</feature>
<feature type="signal peptide" evidence="11">
    <location>
        <begin position="1"/>
        <end position="20"/>
    </location>
</feature>
<dbReference type="PROSITE" id="PS51257">
    <property type="entry name" value="PROKAR_LIPOPROTEIN"/>
    <property type="match status" value="1"/>
</dbReference>
<feature type="repeat" description="Cys-rich GLG1" evidence="8">
    <location>
        <begin position="632"/>
        <end position="691"/>
    </location>
</feature>
<evidence type="ECO:0000256" key="10">
    <source>
        <dbReference type="SAM" id="Phobius"/>
    </source>
</evidence>
<feature type="repeat" description="Cys-rich GLG1" evidence="8">
    <location>
        <begin position="756"/>
        <end position="814"/>
    </location>
</feature>
<dbReference type="InterPro" id="IPR039728">
    <property type="entry name" value="GLG1"/>
</dbReference>
<dbReference type="InterPro" id="IPR001893">
    <property type="entry name" value="Cys-rich_GLG1_repeat"/>
</dbReference>
<dbReference type="OrthoDB" id="2015434at2759"/>
<dbReference type="EMBL" id="GEZM01040038">
    <property type="protein sequence ID" value="JAV80979.1"/>
    <property type="molecule type" value="Transcribed_RNA"/>
</dbReference>
<evidence type="ECO:0000256" key="2">
    <source>
        <dbReference type="ARBA" id="ARBA00022692"/>
    </source>
</evidence>
<keyword evidence="5 10" id="KW-1133">Transmembrane helix</keyword>
<gene>
    <name evidence="13" type="ORF">PPYR_09634</name>
</gene>
<dbReference type="FunCoup" id="A0A1Y1M578">
    <property type="interactions" value="2047"/>
</dbReference>
<dbReference type="PROSITE" id="PS51289">
    <property type="entry name" value="GLG1_C_RICH"/>
    <property type="match status" value="7"/>
</dbReference>
<evidence type="ECO:0000313" key="14">
    <source>
        <dbReference type="Proteomes" id="UP000327044"/>
    </source>
</evidence>
<dbReference type="PANTHER" id="PTHR11884">
    <property type="entry name" value="SELECTIN LIGAND RELATED"/>
    <property type="match status" value="1"/>
</dbReference>
<keyword evidence="14" id="KW-1185">Reference proteome</keyword>
<accession>A0A1Y1M578</accession>
<organism evidence="12">
    <name type="scientific">Photinus pyralis</name>
    <name type="common">Common eastern firefly</name>
    <name type="synonym">Lampyris pyralis</name>
    <dbReference type="NCBI Taxonomy" id="7054"/>
    <lineage>
        <taxon>Eukaryota</taxon>
        <taxon>Metazoa</taxon>
        <taxon>Ecdysozoa</taxon>
        <taxon>Arthropoda</taxon>
        <taxon>Hexapoda</taxon>
        <taxon>Insecta</taxon>
        <taxon>Pterygota</taxon>
        <taxon>Neoptera</taxon>
        <taxon>Endopterygota</taxon>
        <taxon>Coleoptera</taxon>
        <taxon>Polyphaga</taxon>
        <taxon>Elateriformia</taxon>
        <taxon>Elateroidea</taxon>
        <taxon>Lampyridae</taxon>
        <taxon>Lampyrinae</taxon>
        <taxon>Photinus</taxon>
    </lineage>
</organism>
<keyword evidence="9" id="KW-0175">Coiled coil</keyword>
<evidence type="ECO:0008006" key="15">
    <source>
        <dbReference type="Google" id="ProtNLM"/>
    </source>
</evidence>
<keyword evidence="3 11" id="KW-0732">Signal</keyword>
<evidence type="ECO:0000256" key="3">
    <source>
        <dbReference type="ARBA" id="ARBA00022729"/>
    </source>
</evidence>
<keyword evidence="2 10" id="KW-0812">Transmembrane</keyword>
<name>A0A1Y1M578_PHOPY</name>
<feature type="transmembrane region" description="Helical" evidence="10">
    <location>
        <begin position="1048"/>
        <end position="1068"/>
    </location>
</feature>
<feature type="repeat" description="Cys-rich GLG1" evidence="8">
    <location>
        <begin position="943"/>
        <end position="1003"/>
    </location>
</feature>
<reference evidence="13 14" key="2">
    <citation type="journal article" date="2018" name="Elife">
        <title>Firefly genomes illuminate parallel origins of bioluminescence in beetles.</title>
        <authorList>
            <person name="Fallon T.R."/>
            <person name="Lower S.E."/>
            <person name="Chang C.H."/>
            <person name="Bessho-Uehara M."/>
            <person name="Martin G.J."/>
            <person name="Bewick A.J."/>
            <person name="Behringer M."/>
            <person name="Debat H.J."/>
            <person name="Wong I."/>
            <person name="Day J.C."/>
            <person name="Suvorov A."/>
            <person name="Silva C.J."/>
            <person name="Stanger-Hall K.F."/>
            <person name="Hall D.W."/>
            <person name="Schmitz R.J."/>
            <person name="Nelson D.R."/>
            <person name="Lewis S.M."/>
            <person name="Shigenobu S."/>
            <person name="Bybee S.M."/>
            <person name="Larracuente A.M."/>
            <person name="Oba Y."/>
            <person name="Weng J.K."/>
        </authorList>
    </citation>
    <scope>NUCLEOTIDE SEQUENCE [LARGE SCALE GENOMIC DNA]</scope>
    <source>
        <strain evidence="13">1611_PpyrPB1</strain>
        <tissue evidence="13">Whole body</tissue>
    </source>
</reference>
<evidence type="ECO:0000256" key="5">
    <source>
        <dbReference type="ARBA" id="ARBA00022989"/>
    </source>
</evidence>
<comment type="subcellular location">
    <subcellularLocation>
        <location evidence="1">Membrane</location>
        <topology evidence="1">Single-pass type I membrane protein</topology>
    </subcellularLocation>
</comment>
<evidence type="ECO:0000256" key="4">
    <source>
        <dbReference type="ARBA" id="ARBA00022737"/>
    </source>
</evidence>
<feature type="coiled-coil region" evidence="9">
    <location>
        <begin position="553"/>
        <end position="587"/>
    </location>
</feature>
<evidence type="ECO:0000256" key="7">
    <source>
        <dbReference type="ARBA" id="ARBA00023180"/>
    </source>
</evidence>
<evidence type="ECO:0000313" key="13">
    <source>
        <dbReference type="EMBL" id="KAB0798641.1"/>
    </source>
</evidence>
<reference evidence="12" key="1">
    <citation type="journal article" date="2016" name="Sci. Rep.">
        <title>Molecular characterization of firefly nuptial gifts: a multi-omics approach sheds light on postcopulatory sexual selection.</title>
        <authorList>
            <person name="Al-Wathiqui N."/>
            <person name="Fallon T.R."/>
            <person name="South A."/>
            <person name="Weng J.K."/>
            <person name="Lewis S.M."/>
        </authorList>
    </citation>
    <scope>NUCLEOTIDE SEQUENCE</scope>
</reference>
<evidence type="ECO:0000256" key="11">
    <source>
        <dbReference type="SAM" id="SignalP"/>
    </source>
</evidence>
<keyword evidence="4" id="KW-0677">Repeat</keyword>
<dbReference type="PANTHER" id="PTHR11884:SF1">
    <property type="entry name" value="GOLGI APPARATUS PROTEIN 1"/>
    <property type="match status" value="1"/>
</dbReference>
<evidence type="ECO:0000256" key="1">
    <source>
        <dbReference type="ARBA" id="ARBA00004479"/>
    </source>
</evidence>
<evidence type="ECO:0000256" key="6">
    <source>
        <dbReference type="ARBA" id="ARBA00023136"/>
    </source>
</evidence>
<keyword evidence="7" id="KW-0325">Glycoprotein</keyword>
<feature type="repeat" description="Cys-rich GLG1" evidence="8">
    <location>
        <begin position="375"/>
        <end position="437"/>
    </location>
</feature>
<keyword evidence="6 10" id="KW-0472">Membrane</keyword>
<dbReference type="GO" id="GO:0000139">
    <property type="term" value="C:Golgi membrane"/>
    <property type="evidence" value="ECO:0007669"/>
    <property type="project" value="InterPro"/>
</dbReference>